<reference evidence="1 2" key="1">
    <citation type="submission" date="2018-09" db="EMBL/GenBank/DDBJ databases">
        <title>The draft genome of Acinetobacter sp. strains.</title>
        <authorList>
            <person name="Qin J."/>
            <person name="Feng Y."/>
            <person name="Zong Z."/>
        </authorList>
    </citation>
    <scope>NUCLEOTIDE SEQUENCE [LARGE SCALE GENOMIC DNA]</scope>
    <source>
        <strain evidence="1 2">WCHAc060003</strain>
    </source>
</reference>
<organism evidence="1 2">
    <name type="scientific">Acinetobacter cumulans</name>
    <dbReference type="NCBI Taxonomy" id="2136182"/>
    <lineage>
        <taxon>Bacteria</taxon>
        <taxon>Pseudomonadati</taxon>
        <taxon>Pseudomonadota</taxon>
        <taxon>Gammaproteobacteria</taxon>
        <taxon>Moraxellales</taxon>
        <taxon>Moraxellaceae</taxon>
        <taxon>Acinetobacter</taxon>
    </lineage>
</organism>
<gene>
    <name evidence="1" type="ORF">D9K80_12545</name>
</gene>
<accession>A0A498CX34</accession>
<dbReference type="EMBL" id="RCHD01000031">
    <property type="protein sequence ID" value="RLL33736.1"/>
    <property type="molecule type" value="Genomic_DNA"/>
</dbReference>
<protein>
    <submittedName>
        <fullName evidence="1">Uncharacterized protein</fullName>
    </submittedName>
</protein>
<sequence>MSVTIKSNSKATVNLKYAVRDNLLKSLATNSGNIDGVKVFSLDDLASYPLQNIPLSGTVLKDLASGDSDLVYNIINANGSVTWDSVKKAFDYSSVSTGLSGVQTPAGWLAAEFNGNNKHFILSAYVYIPTPENWHAKSGGLVDFASTVSSASNSTQKEVLGALAFIHHPTATSDQEFQIWARYSSADNADSEYQTLSMAFGASSADIPFGEFAQVSFARTATGNTLYLISSKGIRVVASSAKLTGKDVINAGSKITWGRGSAFGGLTNKYKLSRGFIINLNKHAITDIPAFLKSDWDRQVARGWIV</sequence>
<evidence type="ECO:0000313" key="1">
    <source>
        <dbReference type="EMBL" id="RLL33736.1"/>
    </source>
</evidence>
<dbReference type="RefSeq" id="WP_121594665.1">
    <property type="nucleotide sequence ID" value="NZ_RCHD01000031.1"/>
</dbReference>
<dbReference type="AlphaFoldDB" id="A0A498CX34"/>
<name>A0A498CX34_9GAMM</name>
<evidence type="ECO:0000313" key="2">
    <source>
        <dbReference type="Proteomes" id="UP000267166"/>
    </source>
</evidence>
<comment type="caution">
    <text evidence="1">The sequence shown here is derived from an EMBL/GenBank/DDBJ whole genome shotgun (WGS) entry which is preliminary data.</text>
</comment>
<proteinExistence type="predicted"/>
<dbReference type="Proteomes" id="UP000267166">
    <property type="component" value="Unassembled WGS sequence"/>
</dbReference>